<gene>
    <name evidence="2" type="ORF">BKA15_006090</name>
</gene>
<dbReference type="InterPro" id="IPR018151">
    <property type="entry name" value="TF_GreA/GreB_CS"/>
</dbReference>
<organism evidence="2 3">
    <name type="scientific">Microlunatus parietis</name>
    <dbReference type="NCBI Taxonomy" id="682979"/>
    <lineage>
        <taxon>Bacteria</taxon>
        <taxon>Bacillati</taxon>
        <taxon>Actinomycetota</taxon>
        <taxon>Actinomycetes</taxon>
        <taxon>Propionibacteriales</taxon>
        <taxon>Propionibacteriaceae</taxon>
        <taxon>Microlunatus</taxon>
    </lineage>
</organism>
<keyword evidence="2" id="KW-0251">Elongation factor</keyword>
<proteinExistence type="predicted"/>
<feature type="domain" description="Transcription elongation factor GreA/GreB C-terminal" evidence="1">
    <location>
        <begin position="57"/>
        <end position="133"/>
    </location>
</feature>
<dbReference type="Proteomes" id="UP000569914">
    <property type="component" value="Unassembled WGS sequence"/>
</dbReference>
<comment type="caution">
    <text evidence="2">The sequence shown here is derived from an EMBL/GenBank/DDBJ whole genome shotgun (WGS) entry which is preliminary data.</text>
</comment>
<dbReference type="RefSeq" id="WP_179757295.1">
    <property type="nucleotide sequence ID" value="NZ_JACCBU010000001.1"/>
</dbReference>
<keyword evidence="2" id="KW-0648">Protein biosynthesis</keyword>
<evidence type="ECO:0000313" key="3">
    <source>
        <dbReference type="Proteomes" id="UP000569914"/>
    </source>
</evidence>
<dbReference type="InterPro" id="IPR036953">
    <property type="entry name" value="GreA/GreB_C_sf"/>
</dbReference>
<protein>
    <submittedName>
        <fullName evidence="2">Transcription elongation factor GreA</fullName>
    </submittedName>
</protein>
<dbReference type="GO" id="GO:0032784">
    <property type="term" value="P:regulation of DNA-templated transcription elongation"/>
    <property type="evidence" value="ECO:0007669"/>
    <property type="project" value="InterPro"/>
</dbReference>
<accession>A0A7Y9LG46</accession>
<dbReference type="Gene3D" id="3.10.50.30">
    <property type="entry name" value="Transcription elongation factor, GreA/GreB, C-terminal domain"/>
    <property type="match status" value="1"/>
</dbReference>
<dbReference type="SUPFAM" id="SSF54534">
    <property type="entry name" value="FKBP-like"/>
    <property type="match status" value="1"/>
</dbReference>
<reference evidence="2 3" key="1">
    <citation type="submission" date="2020-07" db="EMBL/GenBank/DDBJ databases">
        <title>Sequencing the genomes of 1000 actinobacteria strains.</title>
        <authorList>
            <person name="Klenk H.-P."/>
        </authorList>
    </citation>
    <scope>NUCLEOTIDE SEQUENCE [LARGE SCALE GENOMIC DNA]</scope>
    <source>
        <strain evidence="2 3">DSM 22083</strain>
    </source>
</reference>
<dbReference type="PROSITE" id="PS00830">
    <property type="entry name" value="GREAB_2"/>
    <property type="match status" value="1"/>
</dbReference>
<dbReference type="GO" id="GO:0003746">
    <property type="term" value="F:translation elongation factor activity"/>
    <property type="evidence" value="ECO:0007669"/>
    <property type="project" value="UniProtKB-KW"/>
</dbReference>
<dbReference type="GO" id="GO:0070063">
    <property type="term" value="F:RNA polymerase binding"/>
    <property type="evidence" value="ECO:0007669"/>
    <property type="project" value="InterPro"/>
</dbReference>
<name>A0A7Y9LG46_9ACTN</name>
<dbReference type="InterPro" id="IPR001437">
    <property type="entry name" value="Tscrpt_elong_fac_GreA/B_C"/>
</dbReference>
<evidence type="ECO:0000259" key="1">
    <source>
        <dbReference type="Pfam" id="PF01272"/>
    </source>
</evidence>
<dbReference type="EMBL" id="JACCBU010000001">
    <property type="protein sequence ID" value="NYE74761.1"/>
    <property type="molecule type" value="Genomic_DNA"/>
</dbReference>
<evidence type="ECO:0000313" key="2">
    <source>
        <dbReference type="EMBL" id="NYE74761.1"/>
    </source>
</evidence>
<dbReference type="AlphaFoldDB" id="A0A7Y9LG46"/>
<keyword evidence="3" id="KW-1185">Reference proteome</keyword>
<sequence length="137" mass="14668">MTAEPVWMTPRTLQRLEATVADLTRPGRTPDDAEQARILELRELIRRAETEAKPDDGLVEPGMVVTVRFDGEDEPTTFLVGSRELAALDASVDLDVYSPSSPLGLAIVGRYVGDTISYPAPSGATIRATVVAAAPFG</sequence>
<dbReference type="GO" id="GO:0003677">
    <property type="term" value="F:DNA binding"/>
    <property type="evidence" value="ECO:0007669"/>
    <property type="project" value="InterPro"/>
</dbReference>
<dbReference type="Pfam" id="PF01272">
    <property type="entry name" value="GreA_GreB"/>
    <property type="match status" value="1"/>
</dbReference>